<evidence type="ECO:0000256" key="1">
    <source>
        <dbReference type="ARBA" id="ARBA00005323"/>
    </source>
</evidence>
<accession>A0ABT8BXC8</accession>
<dbReference type="InterPro" id="IPR026956">
    <property type="entry name" value="D-ser_dehydrat-like_dom"/>
</dbReference>
<dbReference type="RefSeq" id="WP_076585727.1">
    <property type="nucleotide sequence ID" value="NZ_JABEYA020000001.1"/>
</dbReference>
<dbReference type="InterPro" id="IPR001608">
    <property type="entry name" value="Ala_racemase_N"/>
</dbReference>
<dbReference type="EMBL" id="JAUFQC010000001">
    <property type="protein sequence ID" value="MDN3610760.1"/>
    <property type="molecule type" value="Genomic_DNA"/>
</dbReference>
<reference evidence="5" key="1">
    <citation type="journal article" date="2019" name="Int. J. Syst. Evol. Microbiol.">
        <title>The Global Catalogue of Microorganisms (GCM) 10K type strain sequencing project: providing services to taxonomists for standard genome sequencing and annotation.</title>
        <authorList>
            <consortium name="The Broad Institute Genomics Platform"/>
            <consortium name="The Broad Institute Genome Sequencing Center for Infectious Disease"/>
            <person name="Wu L."/>
            <person name="Ma J."/>
        </authorList>
    </citation>
    <scope>NUCLEOTIDE SEQUENCE [LARGE SCALE GENOMIC DNA]</scope>
    <source>
        <strain evidence="5">CECT 7398</strain>
    </source>
</reference>
<dbReference type="PANTHER" id="PTHR28004:SF2">
    <property type="entry name" value="D-SERINE DEHYDRATASE"/>
    <property type="match status" value="1"/>
</dbReference>
<dbReference type="InterPro" id="IPR042208">
    <property type="entry name" value="D-ser_dehydrat-like_sf"/>
</dbReference>
<evidence type="ECO:0000259" key="3">
    <source>
        <dbReference type="SMART" id="SM01119"/>
    </source>
</evidence>
<comment type="caution">
    <text evidence="4">The sequence shown here is derived from an EMBL/GenBank/DDBJ whole genome shotgun (WGS) entry which is preliminary data.</text>
</comment>
<comment type="similarity">
    <text evidence="1">Belongs to the DSD1 family.</text>
</comment>
<organism evidence="4 5">
    <name type="scientific">Vibrio ostreicida</name>
    <dbReference type="NCBI Taxonomy" id="526588"/>
    <lineage>
        <taxon>Bacteria</taxon>
        <taxon>Pseudomonadati</taxon>
        <taxon>Pseudomonadota</taxon>
        <taxon>Gammaproteobacteria</taxon>
        <taxon>Vibrionales</taxon>
        <taxon>Vibrionaceae</taxon>
        <taxon>Vibrio</taxon>
    </lineage>
</organism>
<evidence type="ECO:0000313" key="5">
    <source>
        <dbReference type="Proteomes" id="UP001238540"/>
    </source>
</evidence>
<dbReference type="InterPro" id="IPR029066">
    <property type="entry name" value="PLP-binding_barrel"/>
</dbReference>
<sequence>MDITQLDTPALIVDLDLMERNLITMQKRVEQLGLTLRPHTKAHKNPAIARKQIDLGACGICTAKLGEAEIMAEGGISDILITTPIAGEQKIRRLIKLHQTYPSYRFIQVIDHRQHVIDISQAAREAGVCVPVMIEVESGQQRCGVEVGDALLTLIEMINETEGVSYAGLQAYSGHLQHVKGYEDRQAKARSVVEGLFDYIENVLTPRGLAPEIVSGGGTGTYAAYDGLGFTEIQAGSYLFMDTAYQAIGDESCHEKNNQFGVSLKVLSTVVSHPTSQRAVIDAGMKCLSIDLGMPKVEGNSQLTYQTGGDEHGIIHIDEGHEPLMIGQRITLLPSHCDTTLNNFNTLYAIRSGVVVEQFPILGRGRSD</sequence>
<dbReference type="Proteomes" id="UP001238540">
    <property type="component" value="Unassembled WGS sequence"/>
</dbReference>
<dbReference type="CDD" id="cd06819">
    <property type="entry name" value="PLPDE_III_LS_D-TA"/>
    <property type="match status" value="1"/>
</dbReference>
<name>A0ABT8BXC8_9VIBR</name>
<keyword evidence="2" id="KW-0456">Lyase</keyword>
<dbReference type="Pfam" id="PF01168">
    <property type="entry name" value="Ala_racemase_N"/>
    <property type="match status" value="1"/>
</dbReference>
<keyword evidence="5" id="KW-1185">Reference proteome</keyword>
<proteinExistence type="inferred from homology"/>
<evidence type="ECO:0000313" key="4">
    <source>
        <dbReference type="EMBL" id="MDN3610760.1"/>
    </source>
</evidence>
<dbReference type="Pfam" id="PF14031">
    <property type="entry name" value="D-ser_dehydrat"/>
    <property type="match status" value="1"/>
</dbReference>
<protein>
    <submittedName>
        <fullName evidence="4">DSD1 family PLP-dependent enzyme</fullName>
    </submittedName>
</protein>
<evidence type="ECO:0000256" key="2">
    <source>
        <dbReference type="ARBA" id="ARBA00023239"/>
    </source>
</evidence>
<dbReference type="PANTHER" id="PTHR28004">
    <property type="entry name" value="ZGC:162816-RELATED"/>
    <property type="match status" value="1"/>
</dbReference>
<dbReference type="InterPro" id="IPR051466">
    <property type="entry name" value="D-amino_acid_metab_enzyme"/>
</dbReference>
<feature type="domain" description="D-serine dehydratase-like" evidence="3">
    <location>
        <begin position="263"/>
        <end position="351"/>
    </location>
</feature>
<dbReference type="Gene3D" id="2.40.37.20">
    <property type="entry name" value="D-serine dehydratase-like domain"/>
    <property type="match status" value="1"/>
</dbReference>
<dbReference type="SUPFAM" id="SSF51419">
    <property type="entry name" value="PLP-binding barrel"/>
    <property type="match status" value="1"/>
</dbReference>
<dbReference type="Gene3D" id="3.20.20.10">
    <property type="entry name" value="Alanine racemase"/>
    <property type="match status" value="1"/>
</dbReference>
<dbReference type="SMART" id="SM01119">
    <property type="entry name" value="D-ser_dehydrat"/>
    <property type="match status" value="1"/>
</dbReference>
<gene>
    <name evidence="4" type="ORF">QWZ16_13725</name>
</gene>